<dbReference type="EMBL" id="KV748514">
    <property type="protein sequence ID" value="OCL14878.1"/>
    <property type="molecule type" value="Genomic_DNA"/>
</dbReference>
<proteinExistence type="predicted"/>
<dbReference type="OrthoDB" id="6105938at2759"/>
<organism evidence="2 3">
    <name type="scientific">Glonium stellatum</name>
    <dbReference type="NCBI Taxonomy" id="574774"/>
    <lineage>
        <taxon>Eukaryota</taxon>
        <taxon>Fungi</taxon>
        <taxon>Dikarya</taxon>
        <taxon>Ascomycota</taxon>
        <taxon>Pezizomycotina</taxon>
        <taxon>Dothideomycetes</taxon>
        <taxon>Pleosporomycetidae</taxon>
        <taxon>Gloniales</taxon>
        <taxon>Gloniaceae</taxon>
        <taxon>Glonium</taxon>
    </lineage>
</organism>
<reference evidence="2 3" key="1">
    <citation type="journal article" date="2016" name="Nat. Commun.">
        <title>Ectomycorrhizal ecology is imprinted in the genome of the dominant symbiotic fungus Cenococcum geophilum.</title>
        <authorList>
            <consortium name="DOE Joint Genome Institute"/>
            <person name="Peter M."/>
            <person name="Kohler A."/>
            <person name="Ohm R.A."/>
            <person name="Kuo A."/>
            <person name="Krutzmann J."/>
            <person name="Morin E."/>
            <person name="Arend M."/>
            <person name="Barry K.W."/>
            <person name="Binder M."/>
            <person name="Choi C."/>
            <person name="Clum A."/>
            <person name="Copeland A."/>
            <person name="Grisel N."/>
            <person name="Haridas S."/>
            <person name="Kipfer T."/>
            <person name="LaButti K."/>
            <person name="Lindquist E."/>
            <person name="Lipzen A."/>
            <person name="Maire R."/>
            <person name="Meier B."/>
            <person name="Mihaltcheva S."/>
            <person name="Molinier V."/>
            <person name="Murat C."/>
            <person name="Poggeler S."/>
            <person name="Quandt C.A."/>
            <person name="Sperisen C."/>
            <person name="Tritt A."/>
            <person name="Tisserant E."/>
            <person name="Crous P.W."/>
            <person name="Henrissat B."/>
            <person name="Nehls U."/>
            <person name="Egli S."/>
            <person name="Spatafora J.W."/>
            <person name="Grigoriev I.V."/>
            <person name="Martin F.M."/>
        </authorList>
    </citation>
    <scope>NUCLEOTIDE SEQUENCE [LARGE SCALE GENOMIC DNA]</scope>
    <source>
        <strain evidence="2 3">CBS 207.34</strain>
    </source>
</reference>
<accession>A0A8E2FEH5</accession>
<feature type="compositionally biased region" description="Polar residues" evidence="1">
    <location>
        <begin position="49"/>
        <end position="61"/>
    </location>
</feature>
<dbReference type="PANTHER" id="PTHR38846:SF1">
    <property type="entry name" value="C3H1-TYPE DOMAIN-CONTAINING PROTEIN"/>
    <property type="match status" value="1"/>
</dbReference>
<evidence type="ECO:0000313" key="3">
    <source>
        <dbReference type="Proteomes" id="UP000250140"/>
    </source>
</evidence>
<dbReference type="Proteomes" id="UP000250140">
    <property type="component" value="Unassembled WGS sequence"/>
</dbReference>
<sequence>MSFWTCNICSVVMPVAYGPYHLVGDEHIERLTASLSVISLIQPDSITIGSSVTQSSNGNSESQSRRRKSRRSQSARKANPAENNTPLDRFFLSFPTFNYDPSLPPATSYKRLQKQQRWHRNDPASEEGWDRYQNALTEEFQLWFGAEDDLEAWHALCRAIGISPPPATCKLCKAAVRNRHVNMIDLIEWGRNGGEGRSERVRVFRTVHELSEYSRETEKIYRNNFKKDSEEGGAVLRHLLRRLFSPKAVPDRGSNDSRA</sequence>
<evidence type="ECO:0000256" key="1">
    <source>
        <dbReference type="SAM" id="MobiDB-lite"/>
    </source>
</evidence>
<gene>
    <name evidence="2" type="ORF">AOQ84DRAFT_330312</name>
</gene>
<dbReference type="PANTHER" id="PTHR38846">
    <property type="entry name" value="C3H1-TYPE DOMAIN-CONTAINING PROTEIN"/>
    <property type="match status" value="1"/>
</dbReference>
<evidence type="ECO:0000313" key="2">
    <source>
        <dbReference type="EMBL" id="OCL14878.1"/>
    </source>
</evidence>
<feature type="compositionally biased region" description="Basic residues" evidence="1">
    <location>
        <begin position="65"/>
        <end position="74"/>
    </location>
</feature>
<keyword evidence="3" id="KW-1185">Reference proteome</keyword>
<dbReference type="AlphaFoldDB" id="A0A8E2FEH5"/>
<feature type="region of interest" description="Disordered" evidence="1">
    <location>
        <begin position="49"/>
        <end position="87"/>
    </location>
</feature>
<name>A0A8E2FEH5_9PEZI</name>
<protein>
    <submittedName>
        <fullName evidence="2">Uncharacterized protein</fullName>
    </submittedName>
</protein>